<protein>
    <recommendedName>
        <fullName evidence="1">Secretion system C-terminal sorting domain-containing protein</fullName>
    </recommendedName>
</protein>
<reference evidence="3" key="2">
    <citation type="journal article" date="2020" name="Antonie Van Leeuwenhoek">
        <title>Labilibaculum antarcticum sp. nov., a novel facultative anaerobic, psychrotorelant bacterium isolated from marine sediment of Antarctica.</title>
        <authorList>
            <person name="Watanabe M."/>
            <person name="Kojima H."/>
            <person name="Fukui M."/>
        </authorList>
    </citation>
    <scope>NUCLEOTIDE SEQUENCE [LARGE SCALE GENOMIC DNA]</scope>
    <source>
        <strain evidence="3">SPP2</strain>
    </source>
</reference>
<name>A0A1Y1CLC9_9BACT</name>
<dbReference type="InterPro" id="IPR012334">
    <property type="entry name" value="Pectin_lyas_fold"/>
</dbReference>
<dbReference type="Gene3D" id="2.160.20.10">
    <property type="entry name" value="Single-stranded right-handed beta-helix, Pectin lyase-like"/>
    <property type="match status" value="1"/>
</dbReference>
<accession>A0A1Y1CLC9</accession>
<dbReference type="Proteomes" id="UP000218267">
    <property type="component" value="Chromosome"/>
</dbReference>
<evidence type="ECO:0000259" key="1">
    <source>
        <dbReference type="Pfam" id="PF18962"/>
    </source>
</evidence>
<keyword evidence="3" id="KW-1185">Reference proteome</keyword>
<reference evidence="2 3" key="1">
    <citation type="journal article" date="2018" name="Mar. Genomics">
        <title>Complete genome sequence of Marinifilaceae bacterium strain SPP2, isolated from the Antarctic marine sediment.</title>
        <authorList>
            <person name="Watanabe M."/>
            <person name="Kojima H."/>
            <person name="Fukui M."/>
        </authorList>
    </citation>
    <scope>NUCLEOTIDE SEQUENCE [LARGE SCALE GENOMIC DNA]</scope>
    <source>
        <strain evidence="2 3">SPP2</strain>
    </source>
</reference>
<dbReference type="Pfam" id="PF18962">
    <property type="entry name" value="Por_Secre_tail"/>
    <property type="match status" value="1"/>
</dbReference>
<dbReference type="NCBIfam" id="TIGR04183">
    <property type="entry name" value="Por_Secre_tail"/>
    <property type="match status" value="1"/>
</dbReference>
<evidence type="ECO:0000313" key="3">
    <source>
        <dbReference type="Proteomes" id="UP000218267"/>
    </source>
</evidence>
<dbReference type="InterPro" id="IPR011050">
    <property type="entry name" value="Pectin_lyase_fold/virulence"/>
</dbReference>
<dbReference type="KEGG" id="mbas:ALGA_2792"/>
<proteinExistence type="predicted"/>
<dbReference type="RefSeq" id="WP_096430108.1">
    <property type="nucleotide sequence ID" value="NZ_AP018042.1"/>
</dbReference>
<dbReference type="AlphaFoldDB" id="A0A1Y1CLC9"/>
<gene>
    <name evidence="2" type="ORF">ALGA_2792</name>
</gene>
<sequence>MKTGLFIPIVFLLIYFNVNQGFAQEENEFYTETNHLGVVKNLVDDYAANGNDNLDDSEVLQQAIDEVTALENGGRIIIPEGAFYFSEVKLKSNVHLEIDKSAVIHPTPRIDSKNYTIFVLGDKNNAITNVSIRGIGGKYKLDLTNLENTNVRVFQLQNVQNFLLADLDVEDEETKFSAITFGYVENNGTYSSPQNGVIKNSNISNAHYGYGLIQAQAAKNVLFKDLSGAGGVTLRFETGYDKMNELQVGGVFDMYGENISCVDGNAALMISPHAIQNGHVEVKNVISVNCGFAVRIGKGYVKKEQEELGISPGHFANSSKITGVKATFGSSAQLKLKHEKYIPCDLRDQLYKKEDPLEEIYIGPSVVAILNGAEGEGDGKYKVDIQDVNASGFLSQKNAIIGEEDTFDCEDTEIITGIGDNLLEVEFKIYPNPFKHVFRLNLPEGKGFEFLQIIDVNGKVIDQQNIKGKGSSFEISGEKLNLRKGMYFVKIVGANICLIKKVLKN</sequence>
<dbReference type="SUPFAM" id="SSF51126">
    <property type="entry name" value="Pectin lyase-like"/>
    <property type="match status" value="1"/>
</dbReference>
<feature type="domain" description="Secretion system C-terminal sorting" evidence="1">
    <location>
        <begin position="429"/>
        <end position="502"/>
    </location>
</feature>
<dbReference type="InterPro" id="IPR026444">
    <property type="entry name" value="Secre_tail"/>
</dbReference>
<dbReference type="OrthoDB" id="1115455at2"/>
<dbReference type="EMBL" id="AP018042">
    <property type="protein sequence ID" value="BAX81104.1"/>
    <property type="molecule type" value="Genomic_DNA"/>
</dbReference>
<evidence type="ECO:0000313" key="2">
    <source>
        <dbReference type="EMBL" id="BAX81104.1"/>
    </source>
</evidence>
<organism evidence="2 3">
    <name type="scientific">Labilibaculum antarcticum</name>
    <dbReference type="NCBI Taxonomy" id="1717717"/>
    <lineage>
        <taxon>Bacteria</taxon>
        <taxon>Pseudomonadati</taxon>
        <taxon>Bacteroidota</taxon>
        <taxon>Bacteroidia</taxon>
        <taxon>Marinilabiliales</taxon>
        <taxon>Marinifilaceae</taxon>
        <taxon>Labilibaculum</taxon>
    </lineage>
</organism>